<keyword evidence="7" id="KW-0479">Metal-binding</keyword>
<protein>
    <recommendedName>
        <fullName evidence="9">alpha-1,2-Mannosidase</fullName>
        <ecNumber evidence="9">3.2.1.-</ecNumber>
    </recommendedName>
</protein>
<evidence type="ECO:0000256" key="4">
    <source>
        <dbReference type="ARBA" id="ARBA00022801"/>
    </source>
</evidence>
<comment type="caution">
    <text evidence="11">The sequence shown here is derived from an EMBL/GenBank/DDBJ whole genome shotgun (WGS) entry which is preliminary data.</text>
</comment>
<evidence type="ECO:0000256" key="6">
    <source>
        <dbReference type="PIRSR" id="PIRSR601382-1"/>
    </source>
</evidence>
<evidence type="ECO:0000313" key="12">
    <source>
        <dbReference type="Proteomes" id="UP001310890"/>
    </source>
</evidence>
<feature type="active site" evidence="6">
    <location>
        <position position="499"/>
    </location>
</feature>
<comment type="cofactor">
    <cofactor evidence="1 7">
        <name>Ca(2+)</name>
        <dbReference type="ChEBI" id="CHEBI:29108"/>
    </cofactor>
</comment>
<dbReference type="GO" id="GO:0016020">
    <property type="term" value="C:membrane"/>
    <property type="evidence" value="ECO:0007669"/>
    <property type="project" value="InterPro"/>
</dbReference>
<dbReference type="Pfam" id="PF01532">
    <property type="entry name" value="Glyco_hydro_47"/>
    <property type="match status" value="1"/>
</dbReference>
<dbReference type="InterPro" id="IPR001382">
    <property type="entry name" value="Glyco_hydro_47"/>
</dbReference>
<evidence type="ECO:0000256" key="2">
    <source>
        <dbReference type="ARBA" id="ARBA00004922"/>
    </source>
</evidence>
<organism evidence="11 12">
    <name type="scientific">Meristemomyces frigidus</name>
    <dbReference type="NCBI Taxonomy" id="1508187"/>
    <lineage>
        <taxon>Eukaryota</taxon>
        <taxon>Fungi</taxon>
        <taxon>Dikarya</taxon>
        <taxon>Ascomycota</taxon>
        <taxon>Pezizomycotina</taxon>
        <taxon>Dothideomycetes</taxon>
        <taxon>Dothideomycetidae</taxon>
        <taxon>Mycosphaerellales</taxon>
        <taxon>Teratosphaeriaceae</taxon>
        <taxon>Meristemomyces</taxon>
    </lineage>
</organism>
<dbReference type="PANTHER" id="PTHR11742:SF89">
    <property type="entry name" value="ALPHA-1,2-MANNOSIDASE"/>
    <property type="match status" value="1"/>
</dbReference>
<accession>A0AAN7TCG2</accession>
<evidence type="ECO:0000256" key="7">
    <source>
        <dbReference type="PIRSR" id="PIRSR601382-2"/>
    </source>
</evidence>
<evidence type="ECO:0000256" key="3">
    <source>
        <dbReference type="ARBA" id="ARBA00007658"/>
    </source>
</evidence>
<keyword evidence="5 8" id="KW-1015">Disulfide bond</keyword>
<dbReference type="GO" id="GO:0004571">
    <property type="term" value="F:mannosyl-oligosaccharide 1,2-alpha-mannosidase activity"/>
    <property type="evidence" value="ECO:0007669"/>
    <property type="project" value="InterPro"/>
</dbReference>
<dbReference type="Gene3D" id="1.50.10.10">
    <property type="match status" value="1"/>
</dbReference>
<dbReference type="GO" id="GO:0005783">
    <property type="term" value="C:endoplasmic reticulum"/>
    <property type="evidence" value="ECO:0007669"/>
    <property type="project" value="TreeGrafter"/>
</dbReference>
<gene>
    <name evidence="11" type="ORF">LTR62_007221</name>
</gene>
<dbReference type="EC" id="3.2.1.-" evidence="9"/>
<dbReference type="InterPro" id="IPR036026">
    <property type="entry name" value="Seven-hairpin_glycosidases"/>
</dbReference>
<evidence type="ECO:0000256" key="5">
    <source>
        <dbReference type="ARBA" id="ARBA00023157"/>
    </source>
</evidence>
<evidence type="ECO:0000256" key="1">
    <source>
        <dbReference type="ARBA" id="ARBA00001913"/>
    </source>
</evidence>
<evidence type="ECO:0000256" key="10">
    <source>
        <dbReference type="SAM" id="Phobius"/>
    </source>
</evidence>
<dbReference type="SUPFAM" id="SSF48225">
    <property type="entry name" value="Seven-hairpin glycosidases"/>
    <property type="match status" value="1"/>
</dbReference>
<proteinExistence type="inferred from homology"/>
<dbReference type="Proteomes" id="UP001310890">
    <property type="component" value="Unassembled WGS sequence"/>
</dbReference>
<dbReference type="EMBL" id="JAVRRL010000068">
    <property type="protein sequence ID" value="KAK5109239.1"/>
    <property type="molecule type" value="Genomic_DNA"/>
</dbReference>
<feature type="disulfide bond" evidence="8">
    <location>
        <begin position="396"/>
        <end position="425"/>
    </location>
</feature>
<dbReference type="AlphaFoldDB" id="A0AAN7TCG2"/>
<sequence>MISVRPRRYAVYVGIVAGIFLLFGYFHDPLLSQAKYRFANRLPLSSSDGTSSAASKGKFHWDAVPTRYPLANPLTPLPTGTPKKLPPVQHSFTAETQAQVTRRVERRDAVKATFTRCWTAYKSYAWLHDELAPLSGGTKNGFGGWAASLVDNLDNLWIMNMKDEFEDAVQAATAIDLSMATVETINVFETTIRHLGGLLAAYDLSGDKRLLDKAREFGEMLFKAFDTPNRLPITRWKPQNAVDGRQEAHPVVLVAEIGSLTMEFTRLSQLTGDPKYYDAVARITRLFDAQQGKTHLPGMWPVVVNAKTADLTADTFFTLSAMSDSLYEYFPKMYALLGGLEPVYKKLYDGSMDTAIKFNLWRPMVPDDADILMSGSVRASSKDAARLDPQGQHLVCFAGGMFALGGKLFELPSHINIGKKLTDGCIWAYKAMPLGIMPEVFNMLPCEDRDTCHWDDQKWRKDVKARHAEKDDIDELIKDFRLPKGFSDIGDRRYILRPEAIESVFLLYRMTGEQYLQEAAWDMFTAIVNATESRLANAALSDVSYSKEQLAQNNLNPQMDSMESFWMAETLKYFYLVFSEPSLIDLDKWVFNTEAHAFKRLLPL</sequence>
<evidence type="ECO:0000313" key="11">
    <source>
        <dbReference type="EMBL" id="KAK5109239.1"/>
    </source>
</evidence>
<feature type="active site" description="Proton donor" evidence="6">
    <location>
        <position position="439"/>
    </location>
</feature>
<keyword evidence="10" id="KW-0812">Transmembrane</keyword>
<feature type="transmembrane region" description="Helical" evidence="10">
    <location>
        <begin position="9"/>
        <end position="27"/>
    </location>
</feature>
<comment type="similarity">
    <text evidence="3 9">Belongs to the glycosyl hydrolase 47 family.</text>
</comment>
<keyword evidence="10" id="KW-1133">Transmembrane helix</keyword>
<dbReference type="PANTHER" id="PTHR11742">
    <property type="entry name" value="MANNOSYL-OLIGOSACCHARIDE ALPHA-1,2-MANNOSIDASE-RELATED"/>
    <property type="match status" value="1"/>
</dbReference>
<dbReference type="InterPro" id="IPR050749">
    <property type="entry name" value="Glycosyl_Hydrolase_47"/>
</dbReference>
<comment type="pathway">
    <text evidence="2">Protein modification; protein glycosylation.</text>
</comment>
<dbReference type="GO" id="GO:0036503">
    <property type="term" value="P:ERAD pathway"/>
    <property type="evidence" value="ECO:0007669"/>
    <property type="project" value="UniProtKB-ARBA"/>
</dbReference>
<feature type="binding site" evidence="7">
    <location>
        <position position="593"/>
    </location>
    <ligand>
        <name>Ca(2+)</name>
        <dbReference type="ChEBI" id="CHEBI:29108"/>
    </ligand>
</feature>
<name>A0AAN7TCG2_9PEZI</name>
<evidence type="ECO:0000256" key="9">
    <source>
        <dbReference type="RuleBase" id="RU361193"/>
    </source>
</evidence>
<reference evidence="11" key="1">
    <citation type="submission" date="2023-08" db="EMBL/GenBank/DDBJ databases">
        <title>Black Yeasts Isolated from many extreme environments.</title>
        <authorList>
            <person name="Coleine C."/>
            <person name="Stajich J.E."/>
            <person name="Selbmann L."/>
        </authorList>
    </citation>
    <scope>NUCLEOTIDE SEQUENCE</scope>
    <source>
        <strain evidence="11">CCFEE 5401</strain>
    </source>
</reference>
<keyword evidence="7" id="KW-0106">Calcium</keyword>
<dbReference type="GO" id="GO:0005975">
    <property type="term" value="P:carbohydrate metabolic process"/>
    <property type="evidence" value="ECO:0007669"/>
    <property type="project" value="InterPro"/>
</dbReference>
<dbReference type="GO" id="GO:0005509">
    <property type="term" value="F:calcium ion binding"/>
    <property type="evidence" value="ECO:0007669"/>
    <property type="project" value="InterPro"/>
</dbReference>
<feature type="active site" evidence="6">
    <location>
        <position position="324"/>
    </location>
</feature>
<keyword evidence="10" id="KW-0472">Membrane</keyword>
<dbReference type="FunFam" id="1.50.10.10:FF:000037">
    <property type="entry name" value="alpha-1,2-Mannosidase"/>
    <property type="match status" value="1"/>
</dbReference>
<keyword evidence="4 9" id="KW-0378">Hydrolase</keyword>
<evidence type="ECO:0000256" key="8">
    <source>
        <dbReference type="PIRSR" id="PIRSR601382-3"/>
    </source>
</evidence>
<keyword evidence="9" id="KW-0326">Glycosidase</keyword>
<dbReference type="PRINTS" id="PR00747">
    <property type="entry name" value="GLYHDRLASE47"/>
</dbReference>
<dbReference type="InterPro" id="IPR012341">
    <property type="entry name" value="6hp_glycosidase-like_sf"/>
</dbReference>
<feature type="active site" description="Proton donor" evidence="6">
    <location>
        <position position="189"/>
    </location>
</feature>